<dbReference type="Proteomes" id="UP001162480">
    <property type="component" value="Chromosome 14"/>
</dbReference>
<evidence type="ECO:0000256" key="2">
    <source>
        <dbReference type="SAM" id="SignalP"/>
    </source>
</evidence>
<feature type="transmembrane region" description="Helical" evidence="1">
    <location>
        <begin position="109"/>
        <end position="136"/>
    </location>
</feature>
<evidence type="ECO:0000313" key="4">
    <source>
        <dbReference type="Proteomes" id="UP001162480"/>
    </source>
</evidence>
<accession>A0AA36BEI0</accession>
<feature type="signal peptide" evidence="2">
    <location>
        <begin position="1"/>
        <end position="15"/>
    </location>
</feature>
<dbReference type="AlphaFoldDB" id="A0AA36BEI0"/>
<keyword evidence="1" id="KW-0812">Transmembrane</keyword>
<evidence type="ECO:0000256" key="1">
    <source>
        <dbReference type="SAM" id="Phobius"/>
    </source>
</evidence>
<evidence type="ECO:0000313" key="3">
    <source>
        <dbReference type="EMBL" id="CAI9732609.1"/>
    </source>
</evidence>
<feature type="transmembrane region" description="Helical" evidence="1">
    <location>
        <begin position="142"/>
        <end position="161"/>
    </location>
</feature>
<keyword evidence="1" id="KW-0472">Membrane</keyword>
<protein>
    <submittedName>
        <fullName evidence="3">Uncharacterized protein</fullName>
    </submittedName>
</protein>
<proteinExistence type="predicted"/>
<feature type="chain" id="PRO_5041248749" evidence="2">
    <location>
        <begin position="16"/>
        <end position="176"/>
    </location>
</feature>
<keyword evidence="2" id="KW-0732">Signal</keyword>
<reference evidence="3" key="1">
    <citation type="submission" date="2023-08" db="EMBL/GenBank/DDBJ databases">
        <authorList>
            <person name="Alioto T."/>
            <person name="Alioto T."/>
            <person name="Gomez Garrido J."/>
        </authorList>
    </citation>
    <scope>NUCLEOTIDE SEQUENCE</scope>
</reference>
<organism evidence="3 4">
    <name type="scientific">Octopus vulgaris</name>
    <name type="common">Common octopus</name>
    <dbReference type="NCBI Taxonomy" id="6645"/>
    <lineage>
        <taxon>Eukaryota</taxon>
        <taxon>Metazoa</taxon>
        <taxon>Spiralia</taxon>
        <taxon>Lophotrochozoa</taxon>
        <taxon>Mollusca</taxon>
        <taxon>Cephalopoda</taxon>
        <taxon>Coleoidea</taxon>
        <taxon>Octopodiformes</taxon>
        <taxon>Octopoda</taxon>
        <taxon>Incirrata</taxon>
        <taxon>Octopodidae</taxon>
        <taxon>Octopus</taxon>
    </lineage>
</organism>
<name>A0AA36BEI0_OCTVU</name>
<gene>
    <name evidence="3" type="ORF">OCTVUL_1B010581</name>
</gene>
<sequence length="176" mass="19754">MTAIALNIKLRVSLAISLWNGRGTGLSVPHAKTCSLARGQGTRTARKAVWFPINQTSSIAVPSYRLFVLSVAYIMCVCENTSKRCQTVLASKEYIAFCHFRHMSKLPVAVFEGFSFLAAEIFTNIGFFTYLGLLIWQSIPQFSVYICFGACYCCCFLFSYCTMKVECRWLVVCVIV</sequence>
<keyword evidence="1" id="KW-1133">Transmembrane helix</keyword>
<keyword evidence="4" id="KW-1185">Reference proteome</keyword>
<dbReference type="EMBL" id="OX597827">
    <property type="protein sequence ID" value="CAI9732609.1"/>
    <property type="molecule type" value="Genomic_DNA"/>
</dbReference>